<organism evidence="1 2">
    <name type="scientific">Cochliobolus sativus</name>
    <name type="common">Common root rot and spot blotch fungus</name>
    <name type="synonym">Bipolaris sorokiniana</name>
    <dbReference type="NCBI Taxonomy" id="45130"/>
    <lineage>
        <taxon>Eukaryota</taxon>
        <taxon>Fungi</taxon>
        <taxon>Dikarya</taxon>
        <taxon>Ascomycota</taxon>
        <taxon>Pezizomycotina</taxon>
        <taxon>Dothideomycetes</taxon>
        <taxon>Pleosporomycetidae</taxon>
        <taxon>Pleosporales</taxon>
        <taxon>Pleosporineae</taxon>
        <taxon>Pleosporaceae</taxon>
        <taxon>Bipolaris</taxon>
    </lineage>
</organism>
<dbReference type="AlphaFoldDB" id="A0A8H6DV92"/>
<comment type="caution">
    <text evidence="1">The sequence shown here is derived from an EMBL/GenBank/DDBJ whole genome shotgun (WGS) entry which is preliminary data.</text>
</comment>
<evidence type="ECO:0000313" key="2">
    <source>
        <dbReference type="Proteomes" id="UP000624244"/>
    </source>
</evidence>
<reference evidence="1" key="1">
    <citation type="submission" date="2019-11" db="EMBL/GenBank/DDBJ databases">
        <title>Bipolaris sorokiniana Genome sequencing.</title>
        <authorList>
            <person name="Wang H."/>
        </authorList>
    </citation>
    <scope>NUCLEOTIDE SEQUENCE</scope>
</reference>
<evidence type="ECO:0000313" key="1">
    <source>
        <dbReference type="EMBL" id="KAF5849706.1"/>
    </source>
</evidence>
<gene>
    <name evidence="1" type="ORF">GGP41_005094</name>
</gene>
<accession>A0A8H6DV92</accession>
<dbReference type="Proteomes" id="UP000624244">
    <property type="component" value="Unassembled WGS sequence"/>
</dbReference>
<protein>
    <submittedName>
        <fullName evidence="1">Uncharacterized protein</fullName>
    </submittedName>
</protein>
<proteinExistence type="predicted"/>
<sequence length="82" mass="8602">MANSSATDLKSSGNTDIERQVTYEAPVIPAPAPKTLGSGTALPIGVFATTLTALSFSLMEWRGVTTNNIFVANFFFAAAFGK</sequence>
<dbReference type="EMBL" id="WNKQ01000008">
    <property type="protein sequence ID" value="KAF5849706.1"/>
    <property type="molecule type" value="Genomic_DNA"/>
</dbReference>
<name>A0A8H6DV92_COCSA</name>